<sequence length="141" mass="15658">MKQLLIILSSIALLSSCVKNIELIPVNNVQPPEIKEGKELATGMFSNGAHAVSGTVKIISDSNNADKKYLSFENFKTEQGPDLYIYLAEDTRSTNFVTVVKLDKTGTFVLDVPQEAKLDKQKYVLVWCRQFSVLFGSAKLL</sequence>
<evidence type="ECO:0000259" key="1">
    <source>
        <dbReference type="PROSITE" id="PS51549"/>
    </source>
</evidence>
<proteinExistence type="predicted"/>
<accession>A0ABU5QMG7</accession>
<reference evidence="2 3" key="1">
    <citation type="submission" date="2023-12" db="EMBL/GenBank/DDBJ databases">
        <title>Novel species of the genus Arcicella isolated from rivers.</title>
        <authorList>
            <person name="Lu H."/>
        </authorList>
    </citation>
    <scope>NUCLEOTIDE SEQUENCE [LARGE SCALE GENOMIC DNA]</scope>
    <source>
        <strain evidence="2 3">LMG 21963</strain>
    </source>
</reference>
<dbReference type="EMBL" id="JAYFUL010000014">
    <property type="protein sequence ID" value="MEA5258248.1"/>
    <property type="molecule type" value="Genomic_DNA"/>
</dbReference>
<dbReference type="InterPro" id="IPR019545">
    <property type="entry name" value="DM13_domain"/>
</dbReference>
<dbReference type="PROSITE" id="PS51549">
    <property type="entry name" value="DM13"/>
    <property type="match status" value="1"/>
</dbReference>
<dbReference type="Proteomes" id="UP001304671">
    <property type="component" value="Unassembled WGS sequence"/>
</dbReference>
<gene>
    <name evidence="2" type="ORF">VB264_10695</name>
</gene>
<dbReference type="RefSeq" id="WP_323249207.1">
    <property type="nucleotide sequence ID" value="NZ_JAYFUL010000014.1"/>
</dbReference>
<feature type="domain" description="DM13" evidence="1">
    <location>
        <begin position="37"/>
        <end position="141"/>
    </location>
</feature>
<protein>
    <submittedName>
        <fullName evidence="2">DM13 domain-containing protein</fullName>
    </submittedName>
</protein>
<evidence type="ECO:0000313" key="3">
    <source>
        <dbReference type="Proteomes" id="UP001304671"/>
    </source>
</evidence>
<evidence type="ECO:0000313" key="2">
    <source>
        <dbReference type="EMBL" id="MEA5258248.1"/>
    </source>
</evidence>
<keyword evidence="3" id="KW-1185">Reference proteome</keyword>
<dbReference type="Pfam" id="PF10517">
    <property type="entry name" value="DM13"/>
    <property type="match status" value="1"/>
</dbReference>
<organism evidence="2 3">
    <name type="scientific">Arcicella aquatica</name>
    <dbReference type="NCBI Taxonomy" id="217141"/>
    <lineage>
        <taxon>Bacteria</taxon>
        <taxon>Pseudomonadati</taxon>
        <taxon>Bacteroidota</taxon>
        <taxon>Cytophagia</taxon>
        <taxon>Cytophagales</taxon>
        <taxon>Flectobacillaceae</taxon>
        <taxon>Arcicella</taxon>
    </lineage>
</organism>
<dbReference type="PROSITE" id="PS51257">
    <property type="entry name" value="PROKAR_LIPOPROTEIN"/>
    <property type="match status" value="1"/>
</dbReference>
<comment type="caution">
    <text evidence="2">The sequence shown here is derived from an EMBL/GenBank/DDBJ whole genome shotgun (WGS) entry which is preliminary data.</text>
</comment>
<name>A0ABU5QMG7_9BACT</name>